<evidence type="ECO:0000256" key="6">
    <source>
        <dbReference type="SAM" id="MobiDB-lite"/>
    </source>
</evidence>
<reference evidence="8 9" key="1">
    <citation type="submission" date="2018-10" db="EMBL/GenBank/DDBJ databases">
        <title>A high-quality apple genome assembly.</title>
        <authorList>
            <person name="Hu J."/>
        </authorList>
    </citation>
    <scope>NUCLEOTIDE SEQUENCE [LARGE SCALE GENOMIC DNA]</scope>
    <source>
        <strain evidence="9">cv. HFTH1</strain>
        <tissue evidence="8">Young leaf</tissue>
    </source>
</reference>
<keyword evidence="1 5" id="KW-0479">Metal-binding</keyword>
<accession>A0A498HTW9</accession>
<evidence type="ECO:0000256" key="2">
    <source>
        <dbReference type="ARBA" id="ARBA00022771"/>
    </source>
</evidence>
<organism evidence="8 9">
    <name type="scientific">Malus domestica</name>
    <name type="common">Apple</name>
    <name type="synonym">Pyrus malus</name>
    <dbReference type="NCBI Taxonomy" id="3750"/>
    <lineage>
        <taxon>Eukaryota</taxon>
        <taxon>Viridiplantae</taxon>
        <taxon>Streptophyta</taxon>
        <taxon>Embryophyta</taxon>
        <taxon>Tracheophyta</taxon>
        <taxon>Spermatophyta</taxon>
        <taxon>Magnoliopsida</taxon>
        <taxon>eudicotyledons</taxon>
        <taxon>Gunneridae</taxon>
        <taxon>Pentapetalae</taxon>
        <taxon>rosids</taxon>
        <taxon>fabids</taxon>
        <taxon>Rosales</taxon>
        <taxon>Rosaceae</taxon>
        <taxon>Amygdaloideae</taxon>
        <taxon>Maleae</taxon>
        <taxon>Malus</taxon>
    </lineage>
</organism>
<evidence type="ECO:0000256" key="4">
    <source>
        <dbReference type="ARBA" id="ARBA00023125"/>
    </source>
</evidence>
<proteinExistence type="predicted"/>
<dbReference type="InterPro" id="IPR036855">
    <property type="entry name" value="Znf_CCCH_sf"/>
</dbReference>
<comment type="caution">
    <text evidence="8">The sequence shown here is derived from an EMBL/GenBank/DDBJ whole genome shotgun (WGS) entry which is preliminary data.</text>
</comment>
<feature type="domain" description="C3H1-type" evidence="7">
    <location>
        <begin position="439"/>
        <end position="467"/>
    </location>
</feature>
<dbReference type="GO" id="GO:0003677">
    <property type="term" value="F:DNA binding"/>
    <property type="evidence" value="ECO:0007669"/>
    <property type="project" value="UniProtKB-KW"/>
</dbReference>
<dbReference type="SUPFAM" id="SSF90229">
    <property type="entry name" value="CCCH zinc finger"/>
    <property type="match status" value="1"/>
</dbReference>
<keyword evidence="4" id="KW-0238">DNA-binding</keyword>
<sequence>MRMNLKRSRKSNSVSWASGPDLRQVKLFSSEDCPVAVGVKYQNHLQAKASYMSRSAPIEHDFPPGFERCVPVRQPKVERPLLRQIQWKCPSKFVMNEAWQVAAGEESEEVKAQKLRVTRVLEAVYPRLSAIPPNPSVSADVKAERCDDSLTPSVPLIPIEEIEQESQNLPSSDMDLDSDVECKPPALPQGLPASPQQIADDKPSLGNLPSQNADVIAAAVALTAIVESAEKGSLIDTDLLIKILNDPKMIQKLINEPGSLAKLGVAPTNSFTAPAPMPRTTVPSVPSSLPKTDMLTTAGGNLFPMAGTVGLGTTMNAIPLQSGSVQMSGLNPPAPSPPVPVTHSNFGTLPRLPNQIQTQPTIGAMTYPNRAPSPAFLVKEALLLPAKNINNCKNLIMQHGAEKQEIQYPFVAQKQIGNKFNLSKDMKMAPNFKPVGKKPKKPKQCKYFKGSNGCRNGVNCKFQHNMPLQCGNGNLIGGHIAKRAKPNGVNTLRM</sequence>
<dbReference type="InterPro" id="IPR000571">
    <property type="entry name" value="Znf_CCCH"/>
</dbReference>
<protein>
    <recommendedName>
        <fullName evidence="7">C3H1-type domain-containing protein</fullName>
    </recommendedName>
</protein>
<dbReference type="EMBL" id="RDQH01000341">
    <property type="protein sequence ID" value="RXH75028.1"/>
    <property type="molecule type" value="Genomic_DNA"/>
</dbReference>
<feature type="zinc finger region" description="C3H1-type" evidence="5">
    <location>
        <begin position="439"/>
        <end position="467"/>
    </location>
</feature>
<evidence type="ECO:0000256" key="3">
    <source>
        <dbReference type="ARBA" id="ARBA00022833"/>
    </source>
</evidence>
<dbReference type="KEGG" id="mdm:103436137"/>
<dbReference type="PROSITE" id="PS50103">
    <property type="entry name" value="ZF_C3H1"/>
    <property type="match status" value="1"/>
</dbReference>
<dbReference type="AlphaFoldDB" id="A0A498HTW9"/>
<feature type="region of interest" description="Disordered" evidence="6">
    <location>
        <begin position="159"/>
        <end position="202"/>
    </location>
</feature>
<dbReference type="GO" id="GO:0008270">
    <property type="term" value="F:zinc ion binding"/>
    <property type="evidence" value="ECO:0007669"/>
    <property type="project" value="UniProtKB-KW"/>
</dbReference>
<keyword evidence="9" id="KW-1185">Reference proteome</keyword>
<evidence type="ECO:0000256" key="5">
    <source>
        <dbReference type="PROSITE-ProRule" id="PRU00723"/>
    </source>
</evidence>
<dbReference type="OrthoDB" id="1928519at2759"/>
<dbReference type="PANTHER" id="PTHR33400">
    <property type="entry name" value="ZINC FINGER CCCH DOMAIN-CONTAINING PROTEIN 6-RELATED"/>
    <property type="match status" value="1"/>
</dbReference>
<dbReference type="Proteomes" id="UP000290289">
    <property type="component" value="Chromosome 15"/>
</dbReference>
<evidence type="ECO:0000313" key="8">
    <source>
        <dbReference type="EMBL" id="RXH75028.1"/>
    </source>
</evidence>
<evidence type="ECO:0000313" key="9">
    <source>
        <dbReference type="Proteomes" id="UP000290289"/>
    </source>
</evidence>
<evidence type="ECO:0000259" key="7">
    <source>
        <dbReference type="PROSITE" id="PS50103"/>
    </source>
</evidence>
<gene>
    <name evidence="8" type="ORF">DVH24_029749</name>
</gene>
<dbReference type="Gramene" id="mRNA:MD15G0217100">
    <property type="protein sequence ID" value="mRNA:MD15G0217100"/>
    <property type="gene ID" value="MD15G0217100"/>
</dbReference>
<evidence type="ECO:0000256" key="1">
    <source>
        <dbReference type="ARBA" id="ARBA00022723"/>
    </source>
</evidence>
<keyword evidence="2 5" id="KW-0863">Zinc-finger</keyword>
<dbReference type="PANTHER" id="PTHR33400:SF9">
    <property type="entry name" value="C3H1-TYPE DOMAIN-CONTAINING PROTEIN"/>
    <property type="match status" value="1"/>
</dbReference>
<name>A0A498HTW9_MALDO</name>
<keyword evidence="3 5" id="KW-0862">Zinc</keyword>